<keyword evidence="3" id="KW-1185">Reference proteome</keyword>
<evidence type="ECO:0000313" key="2">
    <source>
        <dbReference type="EMBL" id="MED6182101.1"/>
    </source>
</evidence>
<gene>
    <name evidence="2" type="ORF">PIB30_025480</name>
</gene>
<organism evidence="2 3">
    <name type="scientific">Stylosanthes scabra</name>
    <dbReference type="NCBI Taxonomy" id="79078"/>
    <lineage>
        <taxon>Eukaryota</taxon>
        <taxon>Viridiplantae</taxon>
        <taxon>Streptophyta</taxon>
        <taxon>Embryophyta</taxon>
        <taxon>Tracheophyta</taxon>
        <taxon>Spermatophyta</taxon>
        <taxon>Magnoliopsida</taxon>
        <taxon>eudicotyledons</taxon>
        <taxon>Gunneridae</taxon>
        <taxon>Pentapetalae</taxon>
        <taxon>rosids</taxon>
        <taxon>fabids</taxon>
        <taxon>Fabales</taxon>
        <taxon>Fabaceae</taxon>
        <taxon>Papilionoideae</taxon>
        <taxon>50 kb inversion clade</taxon>
        <taxon>dalbergioids sensu lato</taxon>
        <taxon>Dalbergieae</taxon>
        <taxon>Pterocarpus clade</taxon>
        <taxon>Stylosanthes</taxon>
    </lineage>
</organism>
<name>A0ABU6W819_9FABA</name>
<evidence type="ECO:0000313" key="3">
    <source>
        <dbReference type="Proteomes" id="UP001341840"/>
    </source>
</evidence>
<comment type="caution">
    <text evidence="2">The sequence shown here is derived from an EMBL/GenBank/DDBJ whole genome shotgun (WGS) entry which is preliminary data.</text>
</comment>
<feature type="region of interest" description="Disordered" evidence="1">
    <location>
        <begin position="96"/>
        <end position="117"/>
    </location>
</feature>
<reference evidence="2 3" key="1">
    <citation type="journal article" date="2023" name="Plants (Basel)">
        <title>Bridging the Gap: Combining Genomics and Transcriptomics Approaches to Understand Stylosanthes scabra, an Orphan Legume from the Brazilian Caatinga.</title>
        <authorList>
            <person name="Ferreira-Neto J.R.C."/>
            <person name="da Silva M.D."/>
            <person name="Binneck E."/>
            <person name="de Melo N.F."/>
            <person name="da Silva R.H."/>
            <person name="de Melo A.L.T.M."/>
            <person name="Pandolfi V."/>
            <person name="Bustamante F.O."/>
            <person name="Brasileiro-Vidal A.C."/>
            <person name="Benko-Iseppon A.M."/>
        </authorList>
    </citation>
    <scope>NUCLEOTIDE SEQUENCE [LARGE SCALE GENOMIC DNA]</scope>
    <source>
        <tissue evidence="2">Leaves</tissue>
    </source>
</reference>
<evidence type="ECO:0000256" key="1">
    <source>
        <dbReference type="SAM" id="MobiDB-lite"/>
    </source>
</evidence>
<protein>
    <recommendedName>
        <fullName evidence="4">Ubiquitin-like protease family profile domain-containing protein</fullName>
    </recommendedName>
</protein>
<dbReference type="Proteomes" id="UP001341840">
    <property type="component" value="Unassembled WGS sequence"/>
</dbReference>
<dbReference type="EMBL" id="JASCZI010181336">
    <property type="protein sequence ID" value="MED6182101.1"/>
    <property type="molecule type" value="Genomic_DNA"/>
</dbReference>
<sequence>MLDDKRFWKSSDFLKPSPSAFEIEKPPSGQQHPLSNNCGVWVCRRMMQSWIYRDYILETRTCLAVDLVRGRHNLIGPAIRHKAIAEWDWAMLEATGGPNGLEDDGDGNESPGASVTL</sequence>
<evidence type="ECO:0008006" key="4">
    <source>
        <dbReference type="Google" id="ProtNLM"/>
    </source>
</evidence>
<accession>A0ABU6W819</accession>
<proteinExistence type="predicted"/>